<dbReference type="GO" id="GO:0000480">
    <property type="term" value="P:endonucleolytic cleavage in 5'-ETS of tricistronic rRNA transcript (SSU-rRNA, 5.8S rRNA, LSU-rRNA)"/>
    <property type="evidence" value="ECO:0007669"/>
    <property type="project" value="TreeGrafter"/>
</dbReference>
<dbReference type="InterPro" id="IPR040000">
    <property type="entry name" value="NOP9"/>
</dbReference>
<dbReference type="GO" id="GO:0030686">
    <property type="term" value="C:90S preribosome"/>
    <property type="evidence" value="ECO:0007669"/>
    <property type="project" value="TreeGrafter"/>
</dbReference>
<name>A0A813GR24_POLGL</name>
<gene>
    <name evidence="2" type="ORF">PGLA1383_LOCUS45942</name>
</gene>
<sequence>GGEFGPFLAQKMADGLREEPQLLLALAELDFVALLGSDSEHAHHNVVLKYLEAALRLRAGLKQAAGAVFRALGLHASSEYQRAWPTILSLERLEDVDALLKPVGAQQGRRGSARPAATEESEATISASSSSSGPRQLRNLPSAGPQILAMLLRFPAEVVAPLLTGLQKVLSNSELLGALAREARTARVLEAALAPSSALSAPLRLKTARAFKGTLGALGPHHVGGWVAAAVWRASLGETALRAAFAEELLAVEEDLRAKNFAVWKVCGLHQAKVRQEEWSQQQSKAGKTQRLFEGLLEGGDAEAAKAAAAARTRAEEDRAMAKAAAEAAVLADPTVAALLAFSAPEGDGADEPEEEEDTAEVDKLLATAKPWELRKRKKRRAAAAAEPSEPQPEAPAATAKAEGGDKDLAAALELIRGRAPAKVRKQQKKREAAAEAAASEDDSPENAPVKKKAKTGKRPNFTY</sequence>
<feature type="region of interest" description="Disordered" evidence="1">
    <location>
        <begin position="366"/>
        <end position="464"/>
    </location>
</feature>
<proteinExistence type="predicted"/>
<feature type="compositionally biased region" description="Low complexity" evidence="1">
    <location>
        <begin position="123"/>
        <end position="132"/>
    </location>
</feature>
<protein>
    <recommendedName>
        <fullName evidence="4">Nucleolar protein 9</fullName>
    </recommendedName>
</protein>
<dbReference type="GO" id="GO:0005730">
    <property type="term" value="C:nucleolus"/>
    <property type="evidence" value="ECO:0007669"/>
    <property type="project" value="TreeGrafter"/>
</dbReference>
<evidence type="ECO:0008006" key="4">
    <source>
        <dbReference type="Google" id="ProtNLM"/>
    </source>
</evidence>
<dbReference type="AlphaFoldDB" id="A0A813GR24"/>
<dbReference type="Proteomes" id="UP000654075">
    <property type="component" value="Unassembled WGS sequence"/>
</dbReference>
<dbReference type="GO" id="GO:0000447">
    <property type="term" value="P:endonucleolytic cleavage in ITS1 to separate SSU-rRNA from 5.8S rRNA and LSU-rRNA from tricistronic rRNA transcript (SSU-rRNA, 5.8S rRNA, LSU-rRNA)"/>
    <property type="evidence" value="ECO:0007669"/>
    <property type="project" value="TreeGrafter"/>
</dbReference>
<evidence type="ECO:0000313" key="3">
    <source>
        <dbReference type="Proteomes" id="UP000654075"/>
    </source>
</evidence>
<keyword evidence="3" id="KW-1185">Reference proteome</keyword>
<dbReference type="OrthoDB" id="9987665at2759"/>
<dbReference type="PANTHER" id="PTHR13102:SF0">
    <property type="entry name" value="NUCLEOLAR PROTEIN 9"/>
    <property type="match status" value="1"/>
</dbReference>
<organism evidence="2 3">
    <name type="scientific">Polarella glacialis</name>
    <name type="common">Dinoflagellate</name>
    <dbReference type="NCBI Taxonomy" id="89957"/>
    <lineage>
        <taxon>Eukaryota</taxon>
        <taxon>Sar</taxon>
        <taxon>Alveolata</taxon>
        <taxon>Dinophyceae</taxon>
        <taxon>Suessiales</taxon>
        <taxon>Suessiaceae</taxon>
        <taxon>Polarella</taxon>
    </lineage>
</organism>
<dbReference type="PANTHER" id="PTHR13102">
    <property type="entry name" value="NUCLEOLAR PROTEIN 9"/>
    <property type="match status" value="1"/>
</dbReference>
<accession>A0A813GR24</accession>
<feature type="compositionally biased region" description="Basic residues" evidence="1">
    <location>
        <begin position="420"/>
        <end position="429"/>
    </location>
</feature>
<dbReference type="EMBL" id="CAJNNV010029648">
    <property type="protein sequence ID" value="CAE8629466.1"/>
    <property type="molecule type" value="Genomic_DNA"/>
</dbReference>
<feature type="non-terminal residue" evidence="2">
    <location>
        <position position="1"/>
    </location>
</feature>
<dbReference type="GO" id="GO:0000056">
    <property type="term" value="P:ribosomal small subunit export from nucleus"/>
    <property type="evidence" value="ECO:0007669"/>
    <property type="project" value="TreeGrafter"/>
</dbReference>
<dbReference type="GO" id="GO:0030688">
    <property type="term" value="C:preribosome, small subunit precursor"/>
    <property type="evidence" value="ECO:0007669"/>
    <property type="project" value="TreeGrafter"/>
</dbReference>
<dbReference type="OMA" id="PPDIETH"/>
<dbReference type="GO" id="GO:0003723">
    <property type="term" value="F:RNA binding"/>
    <property type="evidence" value="ECO:0007669"/>
    <property type="project" value="InterPro"/>
</dbReference>
<feature type="region of interest" description="Disordered" evidence="1">
    <location>
        <begin position="104"/>
        <end position="138"/>
    </location>
</feature>
<dbReference type="GO" id="GO:0000472">
    <property type="term" value="P:endonucleolytic cleavage to generate mature 5'-end of SSU-rRNA from (SSU-rRNA, 5.8S rRNA, LSU-rRNA)"/>
    <property type="evidence" value="ECO:0007669"/>
    <property type="project" value="TreeGrafter"/>
</dbReference>
<comment type="caution">
    <text evidence="2">The sequence shown here is derived from an EMBL/GenBank/DDBJ whole genome shotgun (WGS) entry which is preliminary data.</text>
</comment>
<evidence type="ECO:0000256" key="1">
    <source>
        <dbReference type="SAM" id="MobiDB-lite"/>
    </source>
</evidence>
<evidence type="ECO:0000313" key="2">
    <source>
        <dbReference type="EMBL" id="CAE8629466.1"/>
    </source>
</evidence>
<reference evidence="2" key="1">
    <citation type="submission" date="2021-02" db="EMBL/GenBank/DDBJ databases">
        <authorList>
            <person name="Dougan E. K."/>
            <person name="Rhodes N."/>
            <person name="Thang M."/>
            <person name="Chan C."/>
        </authorList>
    </citation>
    <scope>NUCLEOTIDE SEQUENCE</scope>
</reference>